<dbReference type="EMBL" id="MQUR01000005">
    <property type="protein sequence ID" value="OLZ72542.1"/>
    <property type="molecule type" value="Genomic_DNA"/>
</dbReference>
<dbReference type="InterPro" id="IPR015797">
    <property type="entry name" value="NUDIX_hydrolase-like_dom_sf"/>
</dbReference>
<reference evidence="4 5" key="1">
    <citation type="submission" date="2016-01" db="EMBL/GenBank/DDBJ databases">
        <title>Streptomyces amritsarensis strain MTCC 11845 genome sequencing and assembly.</title>
        <authorList>
            <person name="Sharma D."/>
            <person name="Nair G.R."/>
            <person name="Kaur G."/>
            <person name="Manhas R.K."/>
            <person name="Mayilraj S."/>
        </authorList>
    </citation>
    <scope>NUCLEOTIDE SEQUENCE [LARGE SCALE GENOMIC DNA]</scope>
    <source>
        <strain evidence="4 5">MTCC 11845</strain>
    </source>
</reference>
<accession>A0ABX3G8S1</accession>
<protein>
    <submittedName>
        <fullName evidence="4">NUDIX hydrolase</fullName>
    </submittedName>
</protein>
<comment type="cofactor">
    <cofactor evidence="1">
        <name>Mg(2+)</name>
        <dbReference type="ChEBI" id="CHEBI:18420"/>
    </cofactor>
</comment>
<evidence type="ECO:0000313" key="4">
    <source>
        <dbReference type="EMBL" id="OLZ72542.1"/>
    </source>
</evidence>
<dbReference type="RefSeq" id="WP_076043215.1">
    <property type="nucleotide sequence ID" value="NZ_MQUR01000005.1"/>
</dbReference>
<dbReference type="PROSITE" id="PS51462">
    <property type="entry name" value="NUDIX"/>
    <property type="match status" value="1"/>
</dbReference>
<name>A0ABX3G8S1_9ACTN</name>
<dbReference type="PANTHER" id="PTHR43046:SF2">
    <property type="entry name" value="8-OXO-DGTP DIPHOSPHATASE-RELATED"/>
    <property type="match status" value="1"/>
</dbReference>
<feature type="domain" description="Nudix hydrolase" evidence="3">
    <location>
        <begin position="84"/>
        <end position="209"/>
    </location>
</feature>
<comment type="caution">
    <text evidence="4">The sequence shown here is derived from an EMBL/GenBank/DDBJ whole genome shotgun (WGS) entry which is preliminary data.</text>
</comment>
<dbReference type="Pfam" id="PF00293">
    <property type="entry name" value="NUDIX"/>
    <property type="match status" value="1"/>
</dbReference>
<evidence type="ECO:0000256" key="2">
    <source>
        <dbReference type="ARBA" id="ARBA00022801"/>
    </source>
</evidence>
<gene>
    <name evidence="4" type="ORF">AVW11_03890</name>
</gene>
<dbReference type="Gene3D" id="3.90.79.10">
    <property type="entry name" value="Nucleoside Triphosphate Pyrophosphohydrolase"/>
    <property type="match status" value="1"/>
</dbReference>
<evidence type="ECO:0000313" key="5">
    <source>
        <dbReference type="Proteomes" id="UP000187151"/>
    </source>
</evidence>
<evidence type="ECO:0000259" key="3">
    <source>
        <dbReference type="PROSITE" id="PS51462"/>
    </source>
</evidence>
<organism evidence="4 5">
    <name type="scientific">Streptomyces amritsarensis</name>
    <dbReference type="NCBI Taxonomy" id="681158"/>
    <lineage>
        <taxon>Bacteria</taxon>
        <taxon>Bacillati</taxon>
        <taxon>Actinomycetota</taxon>
        <taxon>Actinomycetes</taxon>
        <taxon>Kitasatosporales</taxon>
        <taxon>Streptomycetaceae</taxon>
        <taxon>Streptomyces</taxon>
    </lineage>
</organism>
<sequence length="212" mass="23189">MEVIDTWTGELACHLQAAHRMNREEFADRLGVHPQTVAGWHSRPGIVPRPEIQAALDTVYEKAPPPVLLRFTRLVRPPVDASAVQALRVAIAIVVRQAEVLLVQRRDGGALHWQFPAGVVKPGADSEVVAVQETRAETGVHCTVRQPLGSRLHPTTGVQADYLLCDHLMGEASNLDQAENAEVAWVPITSLTRFISPDRIYRPVLDALGVAA</sequence>
<dbReference type="GO" id="GO:0016787">
    <property type="term" value="F:hydrolase activity"/>
    <property type="evidence" value="ECO:0007669"/>
    <property type="project" value="UniProtKB-KW"/>
</dbReference>
<dbReference type="CDD" id="cd02883">
    <property type="entry name" value="NUDIX_Hydrolase"/>
    <property type="match status" value="1"/>
</dbReference>
<proteinExistence type="predicted"/>
<evidence type="ECO:0000256" key="1">
    <source>
        <dbReference type="ARBA" id="ARBA00001946"/>
    </source>
</evidence>
<dbReference type="Proteomes" id="UP000187151">
    <property type="component" value="Unassembled WGS sequence"/>
</dbReference>
<dbReference type="PANTHER" id="PTHR43046">
    <property type="entry name" value="GDP-MANNOSE MANNOSYL HYDROLASE"/>
    <property type="match status" value="1"/>
</dbReference>
<keyword evidence="2 4" id="KW-0378">Hydrolase</keyword>
<keyword evidence="5" id="KW-1185">Reference proteome</keyword>
<dbReference type="SUPFAM" id="SSF55811">
    <property type="entry name" value="Nudix"/>
    <property type="match status" value="1"/>
</dbReference>
<dbReference type="InterPro" id="IPR000086">
    <property type="entry name" value="NUDIX_hydrolase_dom"/>
</dbReference>